<sequence>MASDTCSYVCGTEKAPGEFEPNPDITGTGVRLSYTITAGLSVFIVCAYYVSTFRPDVSPFHPEGELLHQDDDFQPNPVDTRVLGWTKKLWNLVYKPKAGSMNLGRNKRFKRALVNSMLVMSDLQLLVGLSLVFSGYIQLRCGLTAYHWQQLLHLVWLTSVTHFSCLTFLRGHLQQHPFKRTWRLILMTTLVIALVVGLSSTSYYTFTNTLISWEGENYRPEPSDYAICYMNGAERVVVYDGGKSRQYMIFSNVLIVFGLFVRLVRSYEFPVMFLLHRRQELGDALNQMLRKMAMTCDRHKLLADFAVAFLYIPCASVIVLISTLLDLGVSMLFEVWWLIVCFVWGCIRLWVTGHGGVKDGPQDWSFGQTLPLFLLGAPVFAMLEGFFSSERDSHLNVHLTVQTQAQDQAQSKPSTPAAPSLPPSPTSNPPSIPSTATLPLPVSTSSTTAPSSPKRAATSHIPSSLPRTPDLNIHTAFWVTPYTIILLIWLANLSASTLTALFVSWVVVRVFYPFGFAMGSLYFVIVFSLLVDRVLSRPASSTPSPSPPSPTLPPNSTTTTTQPQQSTAAALSPKRRRALRAITFVINFLMALALQCTVWFEEGRNGIRNGTAYRALLIAYAGVYVLVCFADMAVRKFWGKRKSRGAGVKGG</sequence>
<dbReference type="Proteomes" id="UP000799778">
    <property type="component" value="Unassembled WGS sequence"/>
</dbReference>
<feature type="compositionally biased region" description="Low complexity" evidence="1">
    <location>
        <begin position="554"/>
        <end position="572"/>
    </location>
</feature>
<gene>
    <name evidence="3" type="ORF">BU24DRAFT_459446</name>
</gene>
<evidence type="ECO:0000313" key="3">
    <source>
        <dbReference type="EMBL" id="KAF2019817.1"/>
    </source>
</evidence>
<dbReference type="InterPro" id="IPR053018">
    <property type="entry name" value="Elsinochrome_Biosynth-Asso"/>
</dbReference>
<accession>A0A6A5Y469</accession>
<feature type="transmembrane region" description="Helical" evidence="2">
    <location>
        <begin position="471"/>
        <end position="491"/>
    </location>
</feature>
<evidence type="ECO:0000313" key="4">
    <source>
        <dbReference type="Proteomes" id="UP000799778"/>
    </source>
</evidence>
<dbReference type="RefSeq" id="XP_033388156.1">
    <property type="nucleotide sequence ID" value="XM_033531726.1"/>
</dbReference>
<feature type="transmembrane region" description="Helical" evidence="2">
    <location>
        <begin position="511"/>
        <end position="531"/>
    </location>
</feature>
<keyword evidence="2" id="KW-0472">Membrane</keyword>
<dbReference type="OrthoDB" id="5427664at2759"/>
<dbReference type="GeneID" id="54289123"/>
<protein>
    <submittedName>
        <fullName evidence="3">Uncharacterized protein</fullName>
    </submittedName>
</protein>
<feature type="transmembrane region" description="Helical" evidence="2">
    <location>
        <begin position="581"/>
        <end position="600"/>
    </location>
</feature>
<evidence type="ECO:0000256" key="2">
    <source>
        <dbReference type="SAM" id="Phobius"/>
    </source>
</evidence>
<evidence type="ECO:0000256" key="1">
    <source>
        <dbReference type="SAM" id="MobiDB-lite"/>
    </source>
</evidence>
<keyword evidence="2" id="KW-0812">Transmembrane</keyword>
<feature type="transmembrane region" description="Helical" evidence="2">
    <location>
        <begin position="612"/>
        <end position="634"/>
    </location>
</feature>
<name>A0A6A5Y469_9PLEO</name>
<keyword evidence="4" id="KW-1185">Reference proteome</keyword>
<feature type="region of interest" description="Disordered" evidence="1">
    <location>
        <begin position="539"/>
        <end position="572"/>
    </location>
</feature>
<feature type="transmembrane region" description="Helical" evidence="2">
    <location>
        <begin position="181"/>
        <end position="204"/>
    </location>
</feature>
<feature type="transmembrane region" description="Helical" evidence="2">
    <location>
        <begin position="331"/>
        <end position="351"/>
    </location>
</feature>
<organism evidence="3 4">
    <name type="scientific">Aaosphaeria arxii CBS 175.79</name>
    <dbReference type="NCBI Taxonomy" id="1450172"/>
    <lineage>
        <taxon>Eukaryota</taxon>
        <taxon>Fungi</taxon>
        <taxon>Dikarya</taxon>
        <taxon>Ascomycota</taxon>
        <taxon>Pezizomycotina</taxon>
        <taxon>Dothideomycetes</taxon>
        <taxon>Pleosporomycetidae</taxon>
        <taxon>Pleosporales</taxon>
        <taxon>Pleosporales incertae sedis</taxon>
        <taxon>Aaosphaeria</taxon>
    </lineage>
</organism>
<dbReference type="EMBL" id="ML978067">
    <property type="protein sequence ID" value="KAF2019817.1"/>
    <property type="molecule type" value="Genomic_DNA"/>
</dbReference>
<feature type="region of interest" description="Disordered" evidence="1">
    <location>
        <begin position="406"/>
        <end position="464"/>
    </location>
</feature>
<feature type="transmembrane region" description="Helical" evidence="2">
    <location>
        <begin position="247"/>
        <end position="264"/>
    </location>
</feature>
<feature type="compositionally biased region" description="Pro residues" evidence="1">
    <location>
        <begin position="544"/>
        <end position="553"/>
    </location>
</feature>
<feature type="compositionally biased region" description="Low complexity" evidence="1">
    <location>
        <begin position="433"/>
        <end position="459"/>
    </location>
</feature>
<reference evidence="3" key="1">
    <citation type="journal article" date="2020" name="Stud. Mycol.">
        <title>101 Dothideomycetes genomes: a test case for predicting lifestyles and emergence of pathogens.</title>
        <authorList>
            <person name="Haridas S."/>
            <person name="Albert R."/>
            <person name="Binder M."/>
            <person name="Bloem J."/>
            <person name="Labutti K."/>
            <person name="Salamov A."/>
            <person name="Andreopoulos B."/>
            <person name="Baker S."/>
            <person name="Barry K."/>
            <person name="Bills G."/>
            <person name="Bluhm B."/>
            <person name="Cannon C."/>
            <person name="Castanera R."/>
            <person name="Culley D."/>
            <person name="Daum C."/>
            <person name="Ezra D."/>
            <person name="Gonzalez J."/>
            <person name="Henrissat B."/>
            <person name="Kuo A."/>
            <person name="Liang C."/>
            <person name="Lipzen A."/>
            <person name="Lutzoni F."/>
            <person name="Magnuson J."/>
            <person name="Mondo S."/>
            <person name="Nolan M."/>
            <person name="Ohm R."/>
            <person name="Pangilinan J."/>
            <person name="Park H.-J."/>
            <person name="Ramirez L."/>
            <person name="Alfaro M."/>
            <person name="Sun H."/>
            <person name="Tritt A."/>
            <person name="Yoshinaga Y."/>
            <person name="Zwiers L.-H."/>
            <person name="Turgeon B."/>
            <person name="Goodwin S."/>
            <person name="Spatafora J."/>
            <person name="Crous P."/>
            <person name="Grigoriev I."/>
        </authorList>
    </citation>
    <scope>NUCLEOTIDE SEQUENCE</scope>
    <source>
        <strain evidence="3">CBS 175.79</strain>
    </source>
</reference>
<feature type="transmembrane region" description="Helical" evidence="2">
    <location>
        <begin position="112"/>
        <end position="139"/>
    </location>
</feature>
<feature type="transmembrane region" description="Helical" evidence="2">
    <location>
        <begin position="301"/>
        <end position="325"/>
    </location>
</feature>
<proteinExistence type="predicted"/>
<dbReference type="PANTHER" id="PTHR37577:SF1">
    <property type="entry name" value="INTEGRAL MEMBRANE PROTEIN"/>
    <property type="match status" value="1"/>
</dbReference>
<dbReference type="AlphaFoldDB" id="A0A6A5Y469"/>
<feature type="transmembrane region" description="Helical" evidence="2">
    <location>
        <begin position="32"/>
        <end position="50"/>
    </location>
</feature>
<feature type="compositionally biased region" description="Pro residues" evidence="1">
    <location>
        <begin position="419"/>
        <end position="432"/>
    </location>
</feature>
<keyword evidence="2" id="KW-1133">Transmembrane helix</keyword>
<dbReference type="PANTHER" id="PTHR37577">
    <property type="entry name" value="INTEGRAL MEMBRANE PROTEIN"/>
    <property type="match status" value="1"/>
</dbReference>
<feature type="transmembrane region" description="Helical" evidence="2">
    <location>
        <begin position="151"/>
        <end position="169"/>
    </location>
</feature>